<evidence type="ECO:0000259" key="5">
    <source>
        <dbReference type="Pfam" id="PF01343"/>
    </source>
</evidence>
<protein>
    <recommendedName>
        <fullName evidence="5">Peptidase S49 domain-containing protein</fullName>
    </recommendedName>
</protein>
<evidence type="ECO:0000256" key="2">
    <source>
        <dbReference type="ARBA" id="ARBA00022670"/>
    </source>
</evidence>
<comment type="caution">
    <text evidence="6">The sequence shown here is derived from an EMBL/GenBank/DDBJ whole genome shotgun (WGS) entry which is preliminary data.</text>
</comment>
<evidence type="ECO:0000256" key="4">
    <source>
        <dbReference type="ARBA" id="ARBA00022825"/>
    </source>
</evidence>
<dbReference type="InterPro" id="IPR029045">
    <property type="entry name" value="ClpP/crotonase-like_dom_sf"/>
</dbReference>
<dbReference type="AlphaFoldDB" id="X1URG7"/>
<feature type="domain" description="Peptidase S49" evidence="5">
    <location>
        <begin position="3"/>
        <end position="62"/>
    </location>
</feature>
<dbReference type="CDD" id="cd07023">
    <property type="entry name" value="S49_Sppa_N_C"/>
    <property type="match status" value="1"/>
</dbReference>
<feature type="domain" description="Peptidase S49" evidence="5">
    <location>
        <begin position="162"/>
        <end position="236"/>
    </location>
</feature>
<dbReference type="Gene3D" id="3.90.226.10">
    <property type="entry name" value="2-enoyl-CoA Hydratase, Chain A, domain 1"/>
    <property type="match status" value="2"/>
</dbReference>
<reference evidence="6" key="1">
    <citation type="journal article" date="2014" name="Front. Microbiol.">
        <title>High frequency of phylogenetically diverse reductive dehalogenase-homologous genes in deep subseafloor sedimentary metagenomes.</title>
        <authorList>
            <person name="Kawai M."/>
            <person name="Futagami T."/>
            <person name="Toyoda A."/>
            <person name="Takaki Y."/>
            <person name="Nishi S."/>
            <person name="Hori S."/>
            <person name="Arai W."/>
            <person name="Tsubouchi T."/>
            <person name="Morono Y."/>
            <person name="Uchiyama I."/>
            <person name="Ito T."/>
            <person name="Fujiyama A."/>
            <person name="Inagaki F."/>
            <person name="Takami H."/>
        </authorList>
    </citation>
    <scope>NUCLEOTIDE SEQUENCE</scope>
    <source>
        <strain evidence="6">Expedition CK06-06</strain>
    </source>
</reference>
<keyword evidence="3" id="KW-0378">Hydrolase</keyword>
<dbReference type="GO" id="GO:0006508">
    <property type="term" value="P:proteolysis"/>
    <property type="evidence" value="ECO:0007669"/>
    <property type="project" value="UniProtKB-KW"/>
</dbReference>
<dbReference type="EMBL" id="BARW01033107">
    <property type="protein sequence ID" value="GAJ06212.1"/>
    <property type="molecule type" value="Genomic_DNA"/>
</dbReference>
<keyword evidence="4" id="KW-0720">Serine protease</keyword>
<dbReference type="SUPFAM" id="SSF52096">
    <property type="entry name" value="ClpP/crotonase"/>
    <property type="match status" value="2"/>
</dbReference>
<feature type="non-terminal residue" evidence="6">
    <location>
        <position position="238"/>
    </location>
</feature>
<dbReference type="InterPro" id="IPR002142">
    <property type="entry name" value="Peptidase_S49"/>
</dbReference>
<evidence type="ECO:0000256" key="3">
    <source>
        <dbReference type="ARBA" id="ARBA00022801"/>
    </source>
</evidence>
<evidence type="ECO:0000256" key="1">
    <source>
        <dbReference type="ARBA" id="ARBA00008683"/>
    </source>
</evidence>
<evidence type="ECO:0000313" key="6">
    <source>
        <dbReference type="EMBL" id="GAJ06212.1"/>
    </source>
</evidence>
<accession>X1URG7</accession>
<dbReference type="PANTHER" id="PTHR33209">
    <property type="entry name" value="PROTEASE 4"/>
    <property type="match status" value="1"/>
</dbReference>
<feature type="non-terminal residue" evidence="6">
    <location>
        <position position="1"/>
    </location>
</feature>
<keyword evidence="2" id="KW-0645">Protease</keyword>
<dbReference type="InterPro" id="IPR047272">
    <property type="entry name" value="S49_SppA_C"/>
</dbReference>
<organism evidence="6">
    <name type="scientific">marine sediment metagenome</name>
    <dbReference type="NCBI Taxonomy" id="412755"/>
    <lineage>
        <taxon>unclassified sequences</taxon>
        <taxon>metagenomes</taxon>
        <taxon>ecological metagenomes</taxon>
    </lineage>
</organism>
<dbReference type="PANTHER" id="PTHR33209:SF1">
    <property type="entry name" value="PEPTIDASE S49 DOMAIN-CONTAINING PROTEIN"/>
    <property type="match status" value="1"/>
</dbReference>
<dbReference type="GO" id="GO:0008236">
    <property type="term" value="F:serine-type peptidase activity"/>
    <property type="evidence" value="ECO:0007669"/>
    <property type="project" value="UniProtKB-KW"/>
</dbReference>
<gene>
    <name evidence="6" type="ORF">S12H4_52221</name>
</gene>
<dbReference type="Pfam" id="PF01343">
    <property type="entry name" value="Peptidase_S49"/>
    <property type="match status" value="2"/>
</dbReference>
<comment type="similarity">
    <text evidence="1">Belongs to the peptidase S49 family.</text>
</comment>
<name>X1URG7_9ZZZZ</name>
<sequence>ESLTSLLTDMQDWFVEEVATRRSIGLETVVAQINRGLLTASQAKSAGWIDAVGYSDEFKQELWTVAGTKEYNEIAHDKYLSWERPKKKSGSKVAVVFAEGPIVSSDMDGFLFQGSIISGPRLAAAIDAAADDDEVKAIVFRINSPGGSAIGSDYICRAIERARKAGKPVVASMSDVAGSGGYWIAVGADKIIAHPATVTGSIGVVMMKLNLRGLLELLGITIDDVTLADNADMLSSFE</sequence>
<proteinExistence type="inferred from homology"/>